<proteinExistence type="predicted"/>
<gene>
    <name evidence="2" type="ORF">FHP89_13710</name>
</gene>
<sequence>MKKNPYRYYRFLTLAGIFMLPATIFFWGVLGQNVPPYSASLSADAFAAEIIANASSIRIGMIGQLVVSFAYFLWGLGICKVMEATEEDNNVLSTIALWGTGLTWIVFALPCSVWLTVAYRPEVMDPRTLQMFFDFGWFFFDNSFTITTMGMVAMGIGFLKDPREVPLMPAWVCWLAICVGIGFVLEVFMPLVTDGAFSRSGLINYWIEFSAYFVYWMATAIHLDKAVVRLQREHAQGKGLA</sequence>
<feature type="transmembrane region" description="Helical" evidence="1">
    <location>
        <begin position="12"/>
        <end position="30"/>
    </location>
</feature>
<reference evidence="2 3" key="1">
    <citation type="submission" date="2019-07" db="EMBL/GenBank/DDBJ databases">
        <title>The pathways for chlorine oxyanion respiration interact through the shared metabolite chlorate.</title>
        <authorList>
            <person name="Barnum T.P."/>
            <person name="Cheng Y."/>
            <person name="Hill K.A."/>
            <person name="Lucas L.N."/>
            <person name="Carlson H.K."/>
            <person name="Coates J.D."/>
        </authorList>
    </citation>
    <scope>NUCLEOTIDE SEQUENCE [LARGE SCALE GENOMIC DNA]</scope>
    <source>
        <strain evidence="2 3">SFB-1</strain>
    </source>
</reference>
<dbReference type="Proteomes" id="UP000318349">
    <property type="component" value="Unassembled WGS sequence"/>
</dbReference>
<organism evidence="2 3">
    <name type="scientific">Denitromonas halophila</name>
    <dbReference type="NCBI Taxonomy" id="1629404"/>
    <lineage>
        <taxon>Bacteria</taxon>
        <taxon>Pseudomonadati</taxon>
        <taxon>Pseudomonadota</taxon>
        <taxon>Betaproteobacteria</taxon>
        <taxon>Rhodocyclales</taxon>
        <taxon>Zoogloeaceae</taxon>
        <taxon>Denitromonas</taxon>
    </lineage>
</organism>
<keyword evidence="1" id="KW-1133">Transmembrane helix</keyword>
<dbReference type="EMBL" id="VMNI01000013">
    <property type="protein sequence ID" value="TVO75404.1"/>
    <property type="molecule type" value="Genomic_DNA"/>
</dbReference>
<evidence type="ECO:0000313" key="2">
    <source>
        <dbReference type="EMBL" id="TVO75404.1"/>
    </source>
</evidence>
<comment type="caution">
    <text evidence="2">The sequence shown here is derived from an EMBL/GenBank/DDBJ whole genome shotgun (WGS) entry which is preliminary data.</text>
</comment>
<feature type="transmembrane region" description="Helical" evidence="1">
    <location>
        <begin position="203"/>
        <end position="223"/>
    </location>
</feature>
<feature type="transmembrane region" description="Helical" evidence="1">
    <location>
        <begin position="171"/>
        <end position="191"/>
    </location>
</feature>
<feature type="transmembrane region" description="Helical" evidence="1">
    <location>
        <begin position="137"/>
        <end position="159"/>
    </location>
</feature>
<evidence type="ECO:0000256" key="1">
    <source>
        <dbReference type="SAM" id="Phobius"/>
    </source>
</evidence>
<accession>A0A558EB85</accession>
<protein>
    <recommendedName>
        <fullName evidence="4">DUF4386 domain-containing protein</fullName>
    </recommendedName>
</protein>
<name>A0A558EB85_9RHOO</name>
<feature type="transmembrane region" description="Helical" evidence="1">
    <location>
        <begin position="95"/>
        <end position="117"/>
    </location>
</feature>
<keyword evidence="1" id="KW-0472">Membrane</keyword>
<keyword evidence="1" id="KW-0812">Transmembrane</keyword>
<feature type="transmembrane region" description="Helical" evidence="1">
    <location>
        <begin position="50"/>
        <end position="74"/>
    </location>
</feature>
<dbReference type="AlphaFoldDB" id="A0A558EB85"/>
<evidence type="ECO:0000313" key="3">
    <source>
        <dbReference type="Proteomes" id="UP000318349"/>
    </source>
</evidence>
<evidence type="ECO:0008006" key="4">
    <source>
        <dbReference type="Google" id="ProtNLM"/>
    </source>
</evidence>